<reference evidence="3" key="1">
    <citation type="journal article" date="2019" name="Int. J. Syst. Evol. Microbiol.">
        <title>The Global Catalogue of Microorganisms (GCM) 10K type strain sequencing project: providing services to taxonomists for standard genome sequencing and annotation.</title>
        <authorList>
            <consortium name="The Broad Institute Genomics Platform"/>
            <consortium name="The Broad Institute Genome Sequencing Center for Infectious Disease"/>
            <person name="Wu L."/>
            <person name="Ma J."/>
        </authorList>
    </citation>
    <scope>NUCLEOTIDE SEQUENCE [LARGE SCALE GENOMIC DNA]</scope>
    <source>
        <strain evidence="3">CGMCC 1.15774</strain>
    </source>
</reference>
<comment type="caution">
    <text evidence="2">The sequence shown here is derived from an EMBL/GenBank/DDBJ whole genome shotgun (WGS) entry which is preliminary data.</text>
</comment>
<accession>A0ABV8PSP8</accession>
<dbReference type="Pfam" id="PF13715">
    <property type="entry name" value="CarbopepD_reg_2"/>
    <property type="match status" value="1"/>
</dbReference>
<feature type="signal peptide" evidence="1">
    <location>
        <begin position="1"/>
        <end position="22"/>
    </location>
</feature>
<dbReference type="Gene3D" id="2.60.40.1120">
    <property type="entry name" value="Carboxypeptidase-like, regulatory domain"/>
    <property type="match status" value="1"/>
</dbReference>
<gene>
    <name evidence="2" type="ORF">ACFOWS_19025</name>
</gene>
<feature type="non-terminal residue" evidence="2">
    <location>
        <position position="180"/>
    </location>
</feature>
<proteinExistence type="predicted"/>
<evidence type="ECO:0000256" key="1">
    <source>
        <dbReference type="SAM" id="SignalP"/>
    </source>
</evidence>
<dbReference type="InterPro" id="IPR008969">
    <property type="entry name" value="CarboxyPept-like_regulatory"/>
</dbReference>
<keyword evidence="1" id="KW-0732">Signal</keyword>
<dbReference type="RefSeq" id="WP_379768163.1">
    <property type="nucleotide sequence ID" value="NZ_JBHSCL010000018.1"/>
</dbReference>
<name>A0ABV8PSP8_9FLAO</name>
<dbReference type="Proteomes" id="UP001595841">
    <property type="component" value="Unassembled WGS sequence"/>
</dbReference>
<sequence>MKILVFLMSTMAFCLPTNDTLAQETIYLEENQELTPDQVFDILKKQTDYNFVYPRKLFLNSPKIKVEKGETKISELLNKVLSQNGLDFKITNGHTVLLVKETEASISENTEQGFQVSGTVLDESGVPLPGANVIEKGEQNGAQTDFDGKFTLTVRDQNAVLAVSYIGFETQEIPVQGNGS</sequence>
<keyword evidence="3" id="KW-1185">Reference proteome</keyword>
<protein>
    <submittedName>
        <fullName evidence="2">Carboxypeptidase-like regulatory domain-containing protein</fullName>
    </submittedName>
</protein>
<dbReference type="SUPFAM" id="SSF49464">
    <property type="entry name" value="Carboxypeptidase regulatory domain-like"/>
    <property type="match status" value="1"/>
</dbReference>
<evidence type="ECO:0000313" key="2">
    <source>
        <dbReference type="EMBL" id="MFC4222245.1"/>
    </source>
</evidence>
<feature type="chain" id="PRO_5045062383" evidence="1">
    <location>
        <begin position="23"/>
        <end position="180"/>
    </location>
</feature>
<dbReference type="EMBL" id="JBHSCL010000018">
    <property type="protein sequence ID" value="MFC4222245.1"/>
    <property type="molecule type" value="Genomic_DNA"/>
</dbReference>
<evidence type="ECO:0000313" key="3">
    <source>
        <dbReference type="Proteomes" id="UP001595841"/>
    </source>
</evidence>
<organism evidence="2 3">
    <name type="scientific">Flagellimonas marina</name>
    <dbReference type="NCBI Taxonomy" id="1775168"/>
    <lineage>
        <taxon>Bacteria</taxon>
        <taxon>Pseudomonadati</taxon>
        <taxon>Bacteroidota</taxon>
        <taxon>Flavobacteriia</taxon>
        <taxon>Flavobacteriales</taxon>
        <taxon>Flavobacteriaceae</taxon>
        <taxon>Flagellimonas</taxon>
    </lineage>
</organism>